<reference evidence="1" key="1">
    <citation type="journal article" date="2021" name="Proc. Natl. Acad. Sci. U.S.A.">
        <title>A Catalog of Tens of Thousands of Viruses from Human Metagenomes Reveals Hidden Associations with Chronic Diseases.</title>
        <authorList>
            <person name="Tisza M.J."/>
            <person name="Buck C.B."/>
        </authorList>
    </citation>
    <scope>NUCLEOTIDE SEQUENCE</scope>
    <source>
        <strain evidence="1">CtkBO7</strain>
    </source>
</reference>
<dbReference type="Pfam" id="PF20765">
    <property type="entry name" value="Phage_tail_terminator_8"/>
    <property type="match status" value="1"/>
</dbReference>
<evidence type="ECO:0000313" key="1">
    <source>
        <dbReference type="EMBL" id="DAD90921.1"/>
    </source>
</evidence>
<dbReference type="EMBL" id="BK015098">
    <property type="protein sequence ID" value="DAD90921.1"/>
    <property type="molecule type" value="Genomic_DNA"/>
</dbReference>
<dbReference type="InterPro" id="IPR049254">
    <property type="entry name" value="Phage_tail_terminator"/>
</dbReference>
<protein>
    <submittedName>
        <fullName evidence="1">Tail completion protein</fullName>
    </submittedName>
</protein>
<name>A0A8S5N8C2_9CAUD</name>
<sequence>MITAIDIIKAFTVQCRDLLGCDVNDRDISEGFERPSFFIEIVDFRNEDIGQEIRGDSLNMYIYYFNEKREVGYLRLLEAREKIRELLAAPIPITDGYSLTPDDIIETINKGDMTYIVNFNVDVWQRRPEPEGEYMEELEVNGQQDH</sequence>
<organism evidence="1">
    <name type="scientific">Siphoviridae sp. ctkBO7</name>
    <dbReference type="NCBI Taxonomy" id="2826441"/>
    <lineage>
        <taxon>Viruses</taxon>
        <taxon>Duplodnaviria</taxon>
        <taxon>Heunggongvirae</taxon>
        <taxon>Uroviricota</taxon>
        <taxon>Caudoviricetes</taxon>
    </lineage>
</organism>
<proteinExistence type="predicted"/>
<accession>A0A8S5N8C2</accession>